<dbReference type="EMBL" id="QROP01000012">
    <property type="protein sequence ID" value="RHL39456.1"/>
    <property type="molecule type" value="Genomic_DNA"/>
</dbReference>
<dbReference type="InterPro" id="IPR001296">
    <property type="entry name" value="Glyco_trans_1"/>
</dbReference>
<dbReference type="RefSeq" id="WP_118416197.1">
    <property type="nucleotide sequence ID" value="NZ_QROP01000012.1"/>
</dbReference>
<gene>
    <name evidence="2" type="ORF">DW026_06575</name>
</gene>
<name>A0AA92VC28_9BACT</name>
<dbReference type="AlphaFoldDB" id="A0AA92VC28"/>
<accession>A0AA92VC28</accession>
<evidence type="ECO:0000313" key="3">
    <source>
        <dbReference type="Proteomes" id="UP000283672"/>
    </source>
</evidence>
<dbReference type="Gene3D" id="3.40.50.2000">
    <property type="entry name" value="Glycogen Phosphorylase B"/>
    <property type="match status" value="1"/>
</dbReference>
<comment type="caution">
    <text evidence="2">The sequence shown here is derived from an EMBL/GenBank/DDBJ whole genome shotgun (WGS) entry which is preliminary data.</text>
</comment>
<reference evidence="2 3" key="1">
    <citation type="submission" date="2018-08" db="EMBL/GenBank/DDBJ databases">
        <title>A genome reference for cultivated species of the human gut microbiota.</title>
        <authorList>
            <person name="Zou Y."/>
            <person name="Xue W."/>
            <person name="Luo G."/>
        </authorList>
    </citation>
    <scope>NUCLEOTIDE SEQUENCE [LARGE SCALE GENOMIC DNA]</scope>
    <source>
        <strain evidence="2 3">AF38-11</strain>
    </source>
</reference>
<protein>
    <submittedName>
        <fullName evidence="2">Glycosyltransferase</fullName>
    </submittedName>
</protein>
<evidence type="ECO:0000259" key="1">
    <source>
        <dbReference type="Pfam" id="PF00534"/>
    </source>
</evidence>
<dbReference type="SUPFAM" id="SSF53756">
    <property type="entry name" value="UDP-Glycosyltransferase/glycogen phosphorylase"/>
    <property type="match status" value="1"/>
</dbReference>
<dbReference type="GO" id="GO:0016757">
    <property type="term" value="F:glycosyltransferase activity"/>
    <property type="evidence" value="ECO:0007669"/>
    <property type="project" value="InterPro"/>
</dbReference>
<feature type="domain" description="Glycosyl transferase family 1" evidence="1">
    <location>
        <begin position="196"/>
        <end position="328"/>
    </location>
</feature>
<evidence type="ECO:0000313" key="2">
    <source>
        <dbReference type="EMBL" id="RHL39456.1"/>
    </source>
</evidence>
<dbReference type="Pfam" id="PF00534">
    <property type="entry name" value="Glycos_transf_1"/>
    <property type="match status" value="1"/>
</dbReference>
<proteinExistence type="predicted"/>
<organism evidence="2 3">
    <name type="scientific">Segatella copri</name>
    <dbReference type="NCBI Taxonomy" id="165179"/>
    <lineage>
        <taxon>Bacteria</taxon>
        <taxon>Pseudomonadati</taxon>
        <taxon>Bacteroidota</taxon>
        <taxon>Bacteroidia</taxon>
        <taxon>Bacteroidales</taxon>
        <taxon>Prevotellaceae</taxon>
        <taxon>Segatella</taxon>
    </lineage>
</organism>
<sequence>MNINIIMNSISDAHSNKRIKDFENQGFDVNIFGFNRGIVSPERNDISIVGNFTNTAHYYKRIVTYINGIRKAFKLAGDNDDIWYYQGLDTALFAVIFGKKRKYIYEECDLVHTYVKNVFIRNILEKIDKYIIKKSYKTIVTSEGFLKYHYKDIKSIPGNIVLLPNKLSKVIRNYPFKKRNDFNPNHIRFAFVGGVRYNSLLSLAKHICHNFPNHEFHFYGYVSQTITESEQPKGNNIYYHGPFNSPQDLPKIYSEIDVVVATYDISSINVKFAEPNKLYESIYFNCPIVVSRQTFLEDKVKRLKIGYSVDAYNEDDVKKLVRDIESSYISIKESISKIPQDTAIDNYNMKDLFYDK</sequence>
<dbReference type="Proteomes" id="UP000283672">
    <property type="component" value="Unassembled WGS sequence"/>
</dbReference>